<proteinExistence type="predicted"/>
<keyword evidence="1" id="KW-0812">Transmembrane</keyword>
<organism evidence="2 3">
    <name type="scientific">Dactylosporangium darangshiense</name>
    <dbReference type="NCBI Taxonomy" id="579108"/>
    <lineage>
        <taxon>Bacteria</taxon>
        <taxon>Bacillati</taxon>
        <taxon>Actinomycetota</taxon>
        <taxon>Actinomycetes</taxon>
        <taxon>Micromonosporales</taxon>
        <taxon>Micromonosporaceae</taxon>
        <taxon>Dactylosporangium</taxon>
    </lineage>
</organism>
<protein>
    <submittedName>
        <fullName evidence="2">Uncharacterized protein</fullName>
    </submittedName>
</protein>
<evidence type="ECO:0000256" key="1">
    <source>
        <dbReference type="SAM" id="Phobius"/>
    </source>
</evidence>
<evidence type="ECO:0000313" key="3">
    <source>
        <dbReference type="Proteomes" id="UP001500620"/>
    </source>
</evidence>
<keyword evidence="1" id="KW-1133">Transmembrane helix</keyword>
<gene>
    <name evidence="2" type="ORF">GCM10022255_093000</name>
</gene>
<reference evidence="3" key="1">
    <citation type="journal article" date="2019" name="Int. J. Syst. Evol. Microbiol.">
        <title>The Global Catalogue of Microorganisms (GCM) 10K type strain sequencing project: providing services to taxonomists for standard genome sequencing and annotation.</title>
        <authorList>
            <consortium name="The Broad Institute Genomics Platform"/>
            <consortium name="The Broad Institute Genome Sequencing Center for Infectious Disease"/>
            <person name="Wu L."/>
            <person name="Ma J."/>
        </authorList>
    </citation>
    <scope>NUCLEOTIDE SEQUENCE [LARGE SCALE GENOMIC DNA]</scope>
    <source>
        <strain evidence="3">JCM 17441</strain>
    </source>
</reference>
<name>A0ABP8DPQ5_9ACTN</name>
<keyword evidence="1" id="KW-0472">Membrane</keyword>
<dbReference type="EMBL" id="BAABAT010000044">
    <property type="protein sequence ID" value="GAA4261218.1"/>
    <property type="molecule type" value="Genomic_DNA"/>
</dbReference>
<sequence length="148" mass="15445">MRWSPSARGCRPFPGNCSVSRTAAIAEVGLGALSVFAVFGGPGALINTFFFVAMSLATGPSVPSEALPRWLRAVTSITAMPPILDAVRAVLFFDGRGAAGLTYGWTHIAVGGTVGLTLGLTTTWWYDRNPRLSRHPAEAMVTAGAPPG</sequence>
<feature type="transmembrane region" description="Helical" evidence="1">
    <location>
        <begin position="35"/>
        <end position="58"/>
    </location>
</feature>
<evidence type="ECO:0000313" key="2">
    <source>
        <dbReference type="EMBL" id="GAA4261218.1"/>
    </source>
</evidence>
<comment type="caution">
    <text evidence="2">The sequence shown here is derived from an EMBL/GenBank/DDBJ whole genome shotgun (WGS) entry which is preliminary data.</text>
</comment>
<keyword evidence="3" id="KW-1185">Reference proteome</keyword>
<feature type="transmembrane region" description="Helical" evidence="1">
    <location>
        <begin position="105"/>
        <end position="126"/>
    </location>
</feature>
<accession>A0ABP8DPQ5</accession>
<dbReference type="Proteomes" id="UP001500620">
    <property type="component" value="Unassembled WGS sequence"/>
</dbReference>